<accession>A0ABN3VGI7</accession>
<reference evidence="1 2" key="1">
    <citation type="journal article" date="2019" name="Int. J. Syst. Evol. Microbiol.">
        <title>The Global Catalogue of Microorganisms (GCM) 10K type strain sequencing project: providing services to taxonomists for standard genome sequencing and annotation.</title>
        <authorList>
            <consortium name="The Broad Institute Genomics Platform"/>
            <consortium name="The Broad Institute Genome Sequencing Center for Infectious Disease"/>
            <person name="Wu L."/>
            <person name="Ma J."/>
        </authorList>
    </citation>
    <scope>NUCLEOTIDE SEQUENCE [LARGE SCALE GENOMIC DNA]</scope>
    <source>
        <strain evidence="1 2">JCM 9383</strain>
    </source>
</reference>
<comment type="caution">
    <text evidence="1">The sequence shown here is derived from an EMBL/GenBank/DDBJ whole genome shotgun (WGS) entry which is preliminary data.</text>
</comment>
<dbReference type="InterPro" id="IPR023198">
    <property type="entry name" value="PGP-like_dom2"/>
</dbReference>
<keyword evidence="2" id="KW-1185">Reference proteome</keyword>
<evidence type="ECO:0000313" key="2">
    <source>
        <dbReference type="Proteomes" id="UP001500979"/>
    </source>
</evidence>
<dbReference type="InterPro" id="IPR036412">
    <property type="entry name" value="HAD-like_sf"/>
</dbReference>
<proteinExistence type="predicted"/>
<dbReference type="InterPro" id="IPR050155">
    <property type="entry name" value="HAD-like_hydrolase_sf"/>
</dbReference>
<dbReference type="InterPro" id="IPR023214">
    <property type="entry name" value="HAD_sf"/>
</dbReference>
<dbReference type="SFLD" id="SFLDS00003">
    <property type="entry name" value="Haloacid_Dehalogenase"/>
    <property type="match status" value="1"/>
</dbReference>
<sequence length="217" mass="23292">MVAAKHVVWDWNGTLYGDAEALIASTIEAFGTAGLALTPERYRRMHTQPIDEFYDRLFGGPVPDGTRRSLHAAFAAAYARRQPELRLSPGTRDSLRQTAELGLSQSVLSMHPHDRLLGLVVRFGIDGYFARIDGQRGPDAGYKAEHLAGHLRALGRSGHEVLLIGDSVDDARAAKEVGARCVLYASGLHAFDVLEAEGVPVVESLPAALVAGLRGGA</sequence>
<dbReference type="Pfam" id="PF00702">
    <property type="entry name" value="Hydrolase"/>
    <property type="match status" value="1"/>
</dbReference>
<dbReference type="Proteomes" id="UP001500979">
    <property type="component" value="Unassembled WGS sequence"/>
</dbReference>
<organism evidence="1 2">
    <name type="scientific">Saccharopolyspora taberi</name>
    <dbReference type="NCBI Taxonomy" id="60895"/>
    <lineage>
        <taxon>Bacteria</taxon>
        <taxon>Bacillati</taxon>
        <taxon>Actinomycetota</taxon>
        <taxon>Actinomycetes</taxon>
        <taxon>Pseudonocardiales</taxon>
        <taxon>Pseudonocardiaceae</taxon>
        <taxon>Saccharopolyspora</taxon>
    </lineage>
</organism>
<dbReference type="SUPFAM" id="SSF56784">
    <property type="entry name" value="HAD-like"/>
    <property type="match status" value="1"/>
</dbReference>
<dbReference type="Gene3D" id="1.10.150.240">
    <property type="entry name" value="Putative phosphatase, domain 2"/>
    <property type="match status" value="1"/>
</dbReference>
<dbReference type="EMBL" id="BAAAUX010000017">
    <property type="protein sequence ID" value="GAA2803171.1"/>
    <property type="molecule type" value="Genomic_DNA"/>
</dbReference>
<name>A0ABN3VGI7_9PSEU</name>
<dbReference type="RefSeq" id="WP_344682401.1">
    <property type="nucleotide sequence ID" value="NZ_BAAAUX010000017.1"/>
</dbReference>
<dbReference type="GO" id="GO:0016787">
    <property type="term" value="F:hydrolase activity"/>
    <property type="evidence" value="ECO:0007669"/>
    <property type="project" value="UniProtKB-KW"/>
</dbReference>
<dbReference type="PANTHER" id="PTHR43434">
    <property type="entry name" value="PHOSPHOGLYCOLATE PHOSPHATASE"/>
    <property type="match status" value="1"/>
</dbReference>
<gene>
    <name evidence="1" type="ORF">GCM10010470_42830</name>
</gene>
<keyword evidence="1" id="KW-0378">Hydrolase</keyword>
<dbReference type="Gene3D" id="3.40.50.1000">
    <property type="entry name" value="HAD superfamily/HAD-like"/>
    <property type="match status" value="1"/>
</dbReference>
<evidence type="ECO:0000313" key="1">
    <source>
        <dbReference type="EMBL" id="GAA2803171.1"/>
    </source>
</evidence>
<dbReference type="PANTHER" id="PTHR43434:SF1">
    <property type="entry name" value="PHOSPHOGLYCOLATE PHOSPHATASE"/>
    <property type="match status" value="1"/>
</dbReference>
<protein>
    <submittedName>
        <fullName evidence="1">HAD-IA family hydrolase</fullName>
    </submittedName>
</protein>
<dbReference type="SFLD" id="SFLDG01129">
    <property type="entry name" value="C1.5:_HAD__Beta-PGM__Phosphata"/>
    <property type="match status" value="1"/>
</dbReference>